<feature type="transmembrane region" description="Helical" evidence="11">
    <location>
        <begin position="285"/>
        <end position="303"/>
    </location>
</feature>
<feature type="domain" description="CBS" evidence="12">
    <location>
        <begin position="542"/>
        <end position="600"/>
    </location>
</feature>
<dbReference type="SUPFAM" id="SSF54631">
    <property type="entry name" value="CBS-domain pair"/>
    <property type="match status" value="1"/>
</dbReference>
<keyword evidence="7" id="KW-0869">Chloride channel</keyword>
<gene>
    <name evidence="13" type="primary">clcA</name>
    <name evidence="13" type="ORF">FF011L_06010</name>
</gene>
<dbReference type="RefSeq" id="WP_145350048.1">
    <property type="nucleotide sequence ID" value="NZ_CP036262.1"/>
</dbReference>
<keyword evidence="8" id="KW-0868">Chloride</keyword>
<protein>
    <submittedName>
        <fullName evidence="13">H(+)/Cl(-) exchange transporter ClcA</fullName>
    </submittedName>
</protein>
<dbReference type="GO" id="GO:0005254">
    <property type="term" value="F:chloride channel activity"/>
    <property type="evidence" value="ECO:0007669"/>
    <property type="project" value="UniProtKB-KW"/>
</dbReference>
<name>A0A517MAF0_9BACT</name>
<evidence type="ECO:0000256" key="7">
    <source>
        <dbReference type="ARBA" id="ARBA00023173"/>
    </source>
</evidence>
<evidence type="ECO:0000256" key="4">
    <source>
        <dbReference type="ARBA" id="ARBA00022989"/>
    </source>
</evidence>
<reference evidence="13 14" key="1">
    <citation type="submission" date="2019-02" db="EMBL/GenBank/DDBJ databases">
        <title>Deep-cultivation of Planctomycetes and their phenomic and genomic characterization uncovers novel biology.</title>
        <authorList>
            <person name="Wiegand S."/>
            <person name="Jogler M."/>
            <person name="Boedeker C."/>
            <person name="Pinto D."/>
            <person name="Vollmers J."/>
            <person name="Rivas-Marin E."/>
            <person name="Kohn T."/>
            <person name="Peeters S.H."/>
            <person name="Heuer A."/>
            <person name="Rast P."/>
            <person name="Oberbeckmann S."/>
            <person name="Bunk B."/>
            <person name="Jeske O."/>
            <person name="Meyerdierks A."/>
            <person name="Storesund J.E."/>
            <person name="Kallscheuer N."/>
            <person name="Luecker S."/>
            <person name="Lage O.M."/>
            <person name="Pohl T."/>
            <person name="Merkel B.J."/>
            <person name="Hornburger P."/>
            <person name="Mueller R.-W."/>
            <person name="Bruemmer F."/>
            <person name="Labrenz M."/>
            <person name="Spormann A.M."/>
            <person name="Op den Camp H."/>
            <person name="Overmann J."/>
            <person name="Amann R."/>
            <person name="Jetten M.S.M."/>
            <person name="Mascher T."/>
            <person name="Medema M.H."/>
            <person name="Devos D.P."/>
            <person name="Kaster A.-K."/>
            <person name="Ovreas L."/>
            <person name="Rohde M."/>
            <person name="Galperin M.Y."/>
            <person name="Jogler C."/>
        </authorList>
    </citation>
    <scope>NUCLEOTIDE SEQUENCE [LARGE SCALE GENOMIC DNA]</scope>
    <source>
        <strain evidence="13 14">FF011L</strain>
    </source>
</reference>
<dbReference type="EMBL" id="CP036262">
    <property type="protein sequence ID" value="QDS91865.1"/>
    <property type="molecule type" value="Genomic_DNA"/>
</dbReference>
<feature type="domain" description="CBS" evidence="12">
    <location>
        <begin position="477"/>
        <end position="535"/>
    </location>
</feature>
<dbReference type="FunFam" id="1.10.3080.10:FF:000018">
    <property type="entry name" value="Chloride transporter, ClC family"/>
    <property type="match status" value="1"/>
</dbReference>
<dbReference type="AlphaFoldDB" id="A0A517MAF0"/>
<evidence type="ECO:0000256" key="1">
    <source>
        <dbReference type="ARBA" id="ARBA00004141"/>
    </source>
</evidence>
<dbReference type="CDD" id="cd00400">
    <property type="entry name" value="Voltage_gated_ClC"/>
    <property type="match status" value="1"/>
</dbReference>
<dbReference type="KEGG" id="rml:FF011L_06010"/>
<evidence type="ECO:0000256" key="9">
    <source>
        <dbReference type="ARBA" id="ARBA00023303"/>
    </source>
</evidence>
<evidence type="ECO:0000256" key="5">
    <source>
        <dbReference type="ARBA" id="ARBA00023065"/>
    </source>
</evidence>
<proteinExistence type="predicted"/>
<feature type="transmembrane region" description="Helical" evidence="11">
    <location>
        <begin position="356"/>
        <end position="374"/>
    </location>
</feature>
<accession>A0A517MAF0</accession>
<evidence type="ECO:0000256" key="8">
    <source>
        <dbReference type="ARBA" id="ARBA00023214"/>
    </source>
</evidence>
<sequence length="610" mass="65599">MRSFHMPAAGKWMLLAMLIGLLAGLAAILFETMISTAQHFALNRAAGFIMTEAEAQYSPLPDVEGELAPLGLLAVLTLGGLVAGWLTWRFAPEAAGPGTDATIDAYHNKRGDIATRIPIVKIITASITLGTGGSGGREGPIAQIGAGIGSWLAKRLHLSDRDRRILLATGMGAGVGAIFRAPLAGALFAGEILYRDAEFESDVIIPAAVASTIAYSVFCFSLPPEIRFVPVFGDEVQFVFNSPLELIPYGLLALVLVAAGVLYIKSYNWIQQGFQNIRLPLYVKTATGAFLAGLVGLGLYYSGGKNPQLLTVLSGGYGMLQSAFSAPEKIAISTLLAVAFIKMLTTSLTIGSGGSGGVFGPSLVIGGCIGGAVGKTLQGIAPYFVTQPAAFSVVGMAGFFAGCARAPFSTILMVTEMTGNYQLLLPTMWVSTLCFLMMRPWTLYAKQVPTRLDSPAHRGDFIVDVLEGMIVEDVYQHHRKLRMIQESTSLNEIVHLLAKTSQRYFPVVDKQEKLVGIFSSDDVRSYLYDDVIWEIANARDVMSTPVITITPQDDLNTALSRFTSLNIDELPVVAPEDPQTILGVLRRKETIAAYNRRRLEHKQATADAAR</sequence>
<dbReference type="Pfam" id="PF00571">
    <property type="entry name" value="CBS"/>
    <property type="match status" value="2"/>
</dbReference>
<keyword evidence="6 11" id="KW-0472">Membrane</keyword>
<evidence type="ECO:0000313" key="14">
    <source>
        <dbReference type="Proteomes" id="UP000320672"/>
    </source>
</evidence>
<keyword evidence="10" id="KW-0129">CBS domain</keyword>
<evidence type="ECO:0000259" key="12">
    <source>
        <dbReference type="PROSITE" id="PS51371"/>
    </source>
</evidence>
<keyword evidence="14" id="KW-1185">Reference proteome</keyword>
<dbReference type="PANTHER" id="PTHR43427:SF6">
    <property type="entry name" value="CHLORIDE CHANNEL PROTEIN CLC-E"/>
    <property type="match status" value="1"/>
</dbReference>
<keyword evidence="4 11" id="KW-1133">Transmembrane helix</keyword>
<dbReference type="OrthoDB" id="9812438at2"/>
<dbReference type="SUPFAM" id="SSF81340">
    <property type="entry name" value="Clc chloride channel"/>
    <property type="match status" value="1"/>
</dbReference>
<keyword evidence="5" id="KW-0406">Ion transport</keyword>
<evidence type="ECO:0000313" key="13">
    <source>
        <dbReference type="EMBL" id="QDS91865.1"/>
    </source>
</evidence>
<dbReference type="InterPro" id="IPR001807">
    <property type="entry name" value="ClC"/>
</dbReference>
<dbReference type="PROSITE" id="PS51371">
    <property type="entry name" value="CBS"/>
    <property type="match status" value="2"/>
</dbReference>
<evidence type="ECO:0000256" key="6">
    <source>
        <dbReference type="ARBA" id="ARBA00023136"/>
    </source>
</evidence>
<dbReference type="Proteomes" id="UP000320672">
    <property type="component" value="Chromosome"/>
</dbReference>
<dbReference type="SMART" id="SM00116">
    <property type="entry name" value="CBS"/>
    <property type="match status" value="2"/>
</dbReference>
<feature type="transmembrane region" description="Helical" evidence="11">
    <location>
        <begin position="165"/>
        <end position="189"/>
    </location>
</feature>
<dbReference type="InterPro" id="IPR050368">
    <property type="entry name" value="ClC-type_chloride_channel"/>
</dbReference>
<evidence type="ECO:0000256" key="10">
    <source>
        <dbReference type="PROSITE-ProRule" id="PRU00703"/>
    </source>
</evidence>
<feature type="transmembrane region" description="Helical" evidence="11">
    <location>
        <begin position="380"/>
        <end position="402"/>
    </location>
</feature>
<dbReference type="Pfam" id="PF00654">
    <property type="entry name" value="Voltage_CLC"/>
    <property type="match status" value="1"/>
</dbReference>
<dbReference type="Gene3D" id="3.10.580.10">
    <property type="entry name" value="CBS-domain"/>
    <property type="match status" value="1"/>
</dbReference>
<dbReference type="CDD" id="cd04613">
    <property type="entry name" value="CBS_pair_voltage-gated_CLC_bac"/>
    <property type="match status" value="1"/>
</dbReference>
<dbReference type="PANTHER" id="PTHR43427">
    <property type="entry name" value="CHLORIDE CHANNEL PROTEIN CLC-E"/>
    <property type="match status" value="1"/>
</dbReference>
<organism evidence="13 14">
    <name type="scientific">Roseimaritima multifibrata</name>
    <dbReference type="NCBI Taxonomy" id="1930274"/>
    <lineage>
        <taxon>Bacteria</taxon>
        <taxon>Pseudomonadati</taxon>
        <taxon>Planctomycetota</taxon>
        <taxon>Planctomycetia</taxon>
        <taxon>Pirellulales</taxon>
        <taxon>Pirellulaceae</taxon>
        <taxon>Roseimaritima</taxon>
    </lineage>
</organism>
<evidence type="ECO:0000256" key="3">
    <source>
        <dbReference type="ARBA" id="ARBA00022692"/>
    </source>
</evidence>
<feature type="transmembrane region" description="Helical" evidence="11">
    <location>
        <begin position="323"/>
        <end position="344"/>
    </location>
</feature>
<keyword evidence="2" id="KW-0813">Transport</keyword>
<keyword evidence="9" id="KW-0407">Ion channel</keyword>
<feature type="transmembrane region" description="Helical" evidence="11">
    <location>
        <begin position="423"/>
        <end position="441"/>
    </location>
</feature>
<dbReference type="PRINTS" id="PR00762">
    <property type="entry name" value="CLCHANNEL"/>
</dbReference>
<feature type="transmembrane region" description="Helical" evidence="11">
    <location>
        <begin position="67"/>
        <end position="88"/>
    </location>
</feature>
<dbReference type="InterPro" id="IPR000644">
    <property type="entry name" value="CBS_dom"/>
</dbReference>
<evidence type="ECO:0000256" key="11">
    <source>
        <dbReference type="SAM" id="Phobius"/>
    </source>
</evidence>
<evidence type="ECO:0000256" key="2">
    <source>
        <dbReference type="ARBA" id="ARBA00022448"/>
    </source>
</evidence>
<dbReference type="GO" id="GO:0034707">
    <property type="term" value="C:chloride channel complex"/>
    <property type="evidence" value="ECO:0007669"/>
    <property type="project" value="UniProtKB-KW"/>
</dbReference>
<comment type="subcellular location">
    <subcellularLocation>
        <location evidence="1">Membrane</location>
        <topology evidence="1">Multi-pass membrane protein</topology>
    </subcellularLocation>
</comment>
<feature type="transmembrane region" description="Helical" evidence="11">
    <location>
        <begin position="246"/>
        <end position="264"/>
    </location>
</feature>
<keyword evidence="3 11" id="KW-0812">Transmembrane</keyword>
<dbReference type="Gene3D" id="1.10.3080.10">
    <property type="entry name" value="Clc chloride channel"/>
    <property type="match status" value="1"/>
</dbReference>
<dbReference type="InterPro" id="IPR046342">
    <property type="entry name" value="CBS_dom_sf"/>
</dbReference>
<dbReference type="InterPro" id="IPR014743">
    <property type="entry name" value="Cl-channel_core"/>
</dbReference>